<gene>
    <name evidence="1" type="ORF">QWJ08_18070</name>
</gene>
<dbReference type="RefSeq" id="WP_289963310.1">
    <property type="nucleotide sequence ID" value="NZ_JAUEOZ010000002.1"/>
</dbReference>
<name>A0ABT7Y5C5_9VIBR</name>
<accession>A0ABT7Y5C5</accession>
<comment type="caution">
    <text evidence="1">The sequence shown here is derived from an EMBL/GenBank/DDBJ whole genome shotgun (WGS) entry which is preliminary data.</text>
</comment>
<dbReference type="SUPFAM" id="SSF52096">
    <property type="entry name" value="ClpP/crotonase"/>
    <property type="match status" value="1"/>
</dbReference>
<dbReference type="EMBL" id="JAUEOZ010000002">
    <property type="protein sequence ID" value="MDN2483252.1"/>
    <property type="molecule type" value="Genomic_DNA"/>
</dbReference>
<organism evidence="1 2">
    <name type="scientific">Vibrio agarivorans</name>
    <dbReference type="NCBI Taxonomy" id="153622"/>
    <lineage>
        <taxon>Bacteria</taxon>
        <taxon>Pseudomonadati</taxon>
        <taxon>Pseudomonadota</taxon>
        <taxon>Gammaproteobacteria</taxon>
        <taxon>Vibrionales</taxon>
        <taxon>Vibrionaceae</taxon>
        <taxon>Vibrio</taxon>
    </lineage>
</organism>
<evidence type="ECO:0000313" key="1">
    <source>
        <dbReference type="EMBL" id="MDN2483252.1"/>
    </source>
</evidence>
<sequence length="226" mass="24986">MQTVFPVGQKILLVDDTLVYDGMITGDGVLEAVRIVRTSKTPIKTLRITSTGGDMAVGIEFGYFVREHNLDVEVSELCFSACANYILPAANNVTIHTNSLIGWHGGAKQADELWELSVPKKDLPVFMAYLNRLRIKETAFFGYIGVDQNIAIYGQVIDNACQIEQKSDGWYYSVEDLNRMGVKNITIKGSGLLNEIDYKDDSGLSDTTSSNSHKITSCLLENVFDS</sequence>
<keyword evidence="2" id="KW-1185">Reference proteome</keyword>
<proteinExistence type="predicted"/>
<protein>
    <submittedName>
        <fullName evidence="1">Uncharacterized protein</fullName>
    </submittedName>
</protein>
<dbReference type="Proteomes" id="UP001169719">
    <property type="component" value="Unassembled WGS sequence"/>
</dbReference>
<dbReference type="InterPro" id="IPR029045">
    <property type="entry name" value="ClpP/crotonase-like_dom_sf"/>
</dbReference>
<evidence type="ECO:0000313" key="2">
    <source>
        <dbReference type="Proteomes" id="UP001169719"/>
    </source>
</evidence>
<reference evidence="1" key="1">
    <citation type="submission" date="2024-05" db="EMBL/GenBank/DDBJ databases">
        <title>Genome Sequences of Four Agar- Degrading Marine Bacteria.</title>
        <authorList>
            <person name="Phillips E.K."/>
            <person name="Shaffer J.C."/>
            <person name="Henson M.W."/>
            <person name="Temperton B."/>
            <person name="Thrash C.J."/>
            <person name="Martin M.O."/>
        </authorList>
    </citation>
    <scope>NUCLEOTIDE SEQUENCE</scope>
    <source>
        <strain evidence="1">EKP203</strain>
    </source>
</reference>